<reference evidence="2 3" key="1">
    <citation type="submission" date="2021-10" db="EMBL/GenBank/DDBJ databases">
        <title>Anaerobic single-cell dispensing facilitates the cultivation of human gut bacteria.</title>
        <authorList>
            <person name="Afrizal A."/>
        </authorList>
    </citation>
    <scope>NUCLEOTIDE SEQUENCE [LARGE SCALE GENOMIC DNA]</scope>
    <source>
        <strain evidence="2 3">CLA-AA-H244</strain>
    </source>
</reference>
<dbReference type="InterPro" id="IPR001466">
    <property type="entry name" value="Beta-lactam-related"/>
</dbReference>
<accession>A0AAE3AT82</accession>
<sequence length="303" mass="34132">MEKQFYNFVKEVYDKQLGVEGIAIADGEKILMEHHFTPDQARNIYSHTKSYMSTAVGLAIADGKLSLDDRLAEFFPEAVPENAQPELFEIRLRHLLMMSSGFHEPYLMGANRRAGVGAPDYVKYMLSRPVKVQPGSEFVYSTADSILAGRMVEKAVGKRLSEYLYERFFEPLGQGFPIWENCPQGHPIGGGGMFMTLSNMLKIGQVYLMDGKWKGQQLVDPAWIKEATAKQIETPNPGNDIWVCGYGYQFWRNPYEDSYRADGAYGQLTMVLPKKGLIVAIQCPESGDLNKVKPVMHELILSL</sequence>
<dbReference type="InterPro" id="IPR050789">
    <property type="entry name" value="Diverse_Enzym_Activities"/>
</dbReference>
<dbReference type="Pfam" id="PF00144">
    <property type="entry name" value="Beta-lactamase"/>
    <property type="match status" value="1"/>
</dbReference>
<dbReference type="PANTHER" id="PTHR43283:SF7">
    <property type="entry name" value="BETA-LACTAMASE-RELATED DOMAIN-CONTAINING PROTEIN"/>
    <property type="match status" value="1"/>
</dbReference>
<dbReference type="Gene3D" id="3.40.710.10">
    <property type="entry name" value="DD-peptidase/beta-lactamase superfamily"/>
    <property type="match status" value="1"/>
</dbReference>
<dbReference type="Proteomes" id="UP001199355">
    <property type="component" value="Unassembled WGS sequence"/>
</dbReference>
<name>A0AAE3AT82_9FIRM</name>
<dbReference type="AlphaFoldDB" id="A0AAE3AT82"/>
<dbReference type="RefSeq" id="WP_021914460.1">
    <property type="nucleotide sequence ID" value="NZ_JAJEQF010000002.1"/>
</dbReference>
<comment type="caution">
    <text evidence="2">The sequence shown here is derived from an EMBL/GenBank/DDBJ whole genome shotgun (WGS) entry which is preliminary data.</text>
</comment>
<keyword evidence="3" id="KW-1185">Reference proteome</keyword>
<dbReference type="SUPFAM" id="SSF56601">
    <property type="entry name" value="beta-lactamase/transpeptidase-like"/>
    <property type="match status" value="1"/>
</dbReference>
<dbReference type="PANTHER" id="PTHR43283">
    <property type="entry name" value="BETA-LACTAMASE-RELATED"/>
    <property type="match status" value="1"/>
</dbReference>
<organism evidence="2 3">
    <name type="scientific">Gallintestinimicrobium propionicum</name>
    <dbReference type="NCBI Taxonomy" id="2981770"/>
    <lineage>
        <taxon>Bacteria</taxon>
        <taxon>Bacillati</taxon>
        <taxon>Bacillota</taxon>
        <taxon>Clostridia</taxon>
        <taxon>Lachnospirales</taxon>
        <taxon>Lachnospiraceae</taxon>
        <taxon>Gallintestinimicrobium</taxon>
    </lineage>
</organism>
<evidence type="ECO:0000313" key="3">
    <source>
        <dbReference type="Proteomes" id="UP001199355"/>
    </source>
</evidence>
<evidence type="ECO:0000313" key="2">
    <source>
        <dbReference type="EMBL" id="MCC2166405.1"/>
    </source>
</evidence>
<evidence type="ECO:0000259" key="1">
    <source>
        <dbReference type="Pfam" id="PF00144"/>
    </source>
</evidence>
<proteinExistence type="predicted"/>
<feature type="domain" description="Beta-lactamase-related" evidence="1">
    <location>
        <begin position="23"/>
        <end position="281"/>
    </location>
</feature>
<dbReference type="EMBL" id="JAJEQF010000002">
    <property type="protein sequence ID" value="MCC2166405.1"/>
    <property type="molecule type" value="Genomic_DNA"/>
</dbReference>
<dbReference type="InterPro" id="IPR012338">
    <property type="entry name" value="Beta-lactam/transpept-like"/>
</dbReference>
<protein>
    <submittedName>
        <fullName evidence="2">Beta-lactamase family protein</fullName>
    </submittedName>
</protein>
<gene>
    <name evidence="2" type="ORF">LKD45_01615</name>
</gene>